<feature type="compositionally biased region" description="Basic residues" evidence="1">
    <location>
        <begin position="88"/>
        <end position="101"/>
    </location>
</feature>
<keyword evidence="3" id="KW-1185">Reference proteome</keyword>
<evidence type="ECO:0000256" key="1">
    <source>
        <dbReference type="SAM" id="MobiDB-lite"/>
    </source>
</evidence>
<protein>
    <submittedName>
        <fullName evidence="2">Uncharacterized protein</fullName>
    </submittedName>
</protein>
<dbReference type="EMBL" id="AVOT02015570">
    <property type="protein sequence ID" value="MBW0499978.1"/>
    <property type="molecule type" value="Genomic_DNA"/>
</dbReference>
<sequence length="101" mass="11553">MDLMEEIKSCNPNTNLKLLEERTTTIRENQEAIRALENSWNMEESSQIQVPQDREEGVPSSPQQSSSSRTHKPRETSFKDLQLSLVVSRRRKGAQGKIKPS</sequence>
<dbReference type="AlphaFoldDB" id="A0A9Q3DFS0"/>
<accession>A0A9Q3DFS0</accession>
<name>A0A9Q3DFS0_9BASI</name>
<proteinExistence type="predicted"/>
<feature type="region of interest" description="Disordered" evidence="1">
    <location>
        <begin position="37"/>
        <end position="101"/>
    </location>
</feature>
<comment type="caution">
    <text evidence="2">The sequence shown here is derived from an EMBL/GenBank/DDBJ whole genome shotgun (WGS) entry which is preliminary data.</text>
</comment>
<evidence type="ECO:0000313" key="2">
    <source>
        <dbReference type="EMBL" id="MBW0499978.1"/>
    </source>
</evidence>
<feature type="compositionally biased region" description="Low complexity" evidence="1">
    <location>
        <begin position="59"/>
        <end position="68"/>
    </location>
</feature>
<dbReference type="Proteomes" id="UP000765509">
    <property type="component" value="Unassembled WGS sequence"/>
</dbReference>
<reference evidence="2" key="1">
    <citation type="submission" date="2021-03" db="EMBL/GenBank/DDBJ databases">
        <title>Draft genome sequence of rust myrtle Austropuccinia psidii MF-1, a brazilian biotype.</title>
        <authorList>
            <person name="Quecine M.C."/>
            <person name="Pachon D.M.R."/>
            <person name="Bonatelli M.L."/>
            <person name="Correr F.H."/>
            <person name="Franceschini L.M."/>
            <person name="Leite T.F."/>
            <person name="Margarido G.R.A."/>
            <person name="Almeida C.A."/>
            <person name="Ferrarezi J.A."/>
            <person name="Labate C.A."/>
        </authorList>
    </citation>
    <scope>NUCLEOTIDE SEQUENCE</scope>
    <source>
        <strain evidence="2">MF-1</strain>
    </source>
</reference>
<organism evidence="2 3">
    <name type="scientific">Austropuccinia psidii MF-1</name>
    <dbReference type="NCBI Taxonomy" id="1389203"/>
    <lineage>
        <taxon>Eukaryota</taxon>
        <taxon>Fungi</taxon>
        <taxon>Dikarya</taxon>
        <taxon>Basidiomycota</taxon>
        <taxon>Pucciniomycotina</taxon>
        <taxon>Pucciniomycetes</taxon>
        <taxon>Pucciniales</taxon>
        <taxon>Sphaerophragmiaceae</taxon>
        <taxon>Austropuccinia</taxon>
    </lineage>
</organism>
<feature type="compositionally biased region" description="Polar residues" evidence="1">
    <location>
        <begin position="38"/>
        <end position="50"/>
    </location>
</feature>
<evidence type="ECO:0000313" key="3">
    <source>
        <dbReference type="Proteomes" id="UP000765509"/>
    </source>
</evidence>
<gene>
    <name evidence="2" type="ORF">O181_039693</name>
</gene>